<accession>A0ABY8FEY7</accession>
<dbReference type="Gene3D" id="1.10.10.60">
    <property type="entry name" value="Homeodomain-like"/>
    <property type="match status" value="1"/>
</dbReference>
<evidence type="ECO:0000256" key="3">
    <source>
        <dbReference type="ARBA" id="ARBA00023163"/>
    </source>
</evidence>
<dbReference type="InterPro" id="IPR018060">
    <property type="entry name" value="HTH_AraC"/>
</dbReference>
<sequence length="318" mass="36893">MPWPRALRSKESFVNITLHHCRDAAEQALRLDGWQQEISQIEAGHFSGEIVDVASHSVRLFRESANLSLFQRMHFPESQWHLVTPIRWPSASLFGIDTVTLLPRCDQFWSVVPSNYDLLVVSIDRSRHEWLGRDEYRLRRLEVSPGLLHQVRGQWQWMTDYLSQRPAHEPIPPALQQSLIRQLEESIDMLLGSDVPTIEPDANNYRTRRYIVERCQALIQSRPEDPPSLMALCDQLKISRRTLQYSFQAEVGQSPVAYLRALRLNAVRRSLLQDPAQYLADAAAAQGFFHQSYFCREYRRLFQESPSATRARLLESPS</sequence>
<gene>
    <name evidence="5" type="ORF">EVC62_07460</name>
</gene>
<keyword evidence="3" id="KW-0804">Transcription</keyword>
<name>A0ABY8FEY7_9GAMM</name>
<organism evidence="5 6">
    <name type="scientific">Salinicola endophyticus</name>
    <dbReference type="NCBI Taxonomy" id="1949083"/>
    <lineage>
        <taxon>Bacteria</taxon>
        <taxon>Pseudomonadati</taxon>
        <taxon>Pseudomonadota</taxon>
        <taxon>Gammaproteobacteria</taxon>
        <taxon>Oceanospirillales</taxon>
        <taxon>Halomonadaceae</taxon>
        <taxon>Salinicola</taxon>
    </lineage>
</organism>
<keyword evidence="1" id="KW-0805">Transcription regulation</keyword>
<dbReference type="EMBL" id="CP035631">
    <property type="protein sequence ID" value="WFF41356.1"/>
    <property type="molecule type" value="Genomic_DNA"/>
</dbReference>
<dbReference type="PANTHER" id="PTHR46796:SF12">
    <property type="entry name" value="HTH-TYPE DNA-BINDING TRANSCRIPTIONAL ACTIVATOR EUTR"/>
    <property type="match status" value="1"/>
</dbReference>
<evidence type="ECO:0000256" key="1">
    <source>
        <dbReference type="ARBA" id="ARBA00023015"/>
    </source>
</evidence>
<evidence type="ECO:0000313" key="5">
    <source>
        <dbReference type="EMBL" id="WFF41356.1"/>
    </source>
</evidence>
<dbReference type="InterPro" id="IPR009057">
    <property type="entry name" value="Homeodomain-like_sf"/>
</dbReference>
<dbReference type="InterPro" id="IPR050204">
    <property type="entry name" value="AraC_XylS_family_regulators"/>
</dbReference>
<keyword evidence="6" id="KW-1185">Reference proteome</keyword>
<proteinExistence type="predicted"/>
<dbReference type="Pfam" id="PF12833">
    <property type="entry name" value="HTH_18"/>
    <property type="match status" value="1"/>
</dbReference>
<evidence type="ECO:0000259" key="4">
    <source>
        <dbReference type="PROSITE" id="PS01124"/>
    </source>
</evidence>
<dbReference type="Proteomes" id="UP001321526">
    <property type="component" value="Chromosome"/>
</dbReference>
<evidence type="ECO:0000313" key="6">
    <source>
        <dbReference type="Proteomes" id="UP001321526"/>
    </source>
</evidence>
<dbReference type="SMART" id="SM00342">
    <property type="entry name" value="HTH_ARAC"/>
    <property type="match status" value="1"/>
</dbReference>
<protein>
    <submittedName>
        <fullName evidence="5">Helix-turn-helix domain-containing protein</fullName>
    </submittedName>
</protein>
<dbReference type="PROSITE" id="PS01124">
    <property type="entry name" value="HTH_ARAC_FAMILY_2"/>
    <property type="match status" value="1"/>
</dbReference>
<dbReference type="PANTHER" id="PTHR46796">
    <property type="entry name" value="HTH-TYPE TRANSCRIPTIONAL ACTIVATOR RHAS-RELATED"/>
    <property type="match status" value="1"/>
</dbReference>
<dbReference type="PROSITE" id="PS00041">
    <property type="entry name" value="HTH_ARAC_FAMILY_1"/>
    <property type="match status" value="1"/>
</dbReference>
<feature type="domain" description="HTH araC/xylS-type" evidence="4">
    <location>
        <begin position="213"/>
        <end position="312"/>
    </location>
</feature>
<keyword evidence="2" id="KW-0238">DNA-binding</keyword>
<dbReference type="SUPFAM" id="SSF46689">
    <property type="entry name" value="Homeodomain-like"/>
    <property type="match status" value="2"/>
</dbReference>
<reference evidence="5 6" key="1">
    <citation type="submission" date="2019-01" db="EMBL/GenBank/DDBJ databases">
        <title>Genome sequence of Salinicola endophyticus REST5.</title>
        <authorList>
            <person name="Nascimento F.X."/>
        </authorList>
    </citation>
    <scope>NUCLEOTIDE SEQUENCE [LARGE SCALE GENOMIC DNA]</scope>
    <source>
        <strain evidence="5 6">REST5</strain>
    </source>
</reference>
<dbReference type="InterPro" id="IPR018062">
    <property type="entry name" value="HTH_AraC-typ_CS"/>
</dbReference>
<evidence type="ECO:0000256" key="2">
    <source>
        <dbReference type="ARBA" id="ARBA00023125"/>
    </source>
</evidence>